<dbReference type="Proteomes" id="UP000799424">
    <property type="component" value="Unassembled WGS sequence"/>
</dbReference>
<proteinExistence type="predicted"/>
<keyword evidence="1" id="KW-0863">Zinc-finger</keyword>
<dbReference type="Gene3D" id="3.30.160.60">
    <property type="entry name" value="Classic Zinc Finger"/>
    <property type="match status" value="1"/>
</dbReference>
<organism evidence="3 4">
    <name type="scientific">Ophiobolus disseminans</name>
    <dbReference type="NCBI Taxonomy" id="1469910"/>
    <lineage>
        <taxon>Eukaryota</taxon>
        <taxon>Fungi</taxon>
        <taxon>Dikarya</taxon>
        <taxon>Ascomycota</taxon>
        <taxon>Pezizomycotina</taxon>
        <taxon>Dothideomycetes</taxon>
        <taxon>Pleosporomycetidae</taxon>
        <taxon>Pleosporales</taxon>
        <taxon>Pleosporineae</taxon>
        <taxon>Phaeosphaeriaceae</taxon>
        <taxon>Ophiobolus</taxon>
    </lineage>
</organism>
<sequence>MAIAHRPNAVAAIGIVTASLCLFAIALAIAYRQRQCSRKNRQQSSLPSEEANIQLTTPHVAVRQQRRNLSLLSENIQFVCSHGVHSRILEDKMKDECVIIQIGKKQSAGDLRSLLRLDGASFLRDLPSTGGQSIPLIVAPAMYAAPHQLAVDAGAHSKGDGTGTERCRHSPLNNVSSNTRACVIATVPPSDSGVNPWDLEMQPNPVMFPHLATPGSLQIPEPFFRSHFDDEEYIIPARLEKAREVRMVGPDFTPSPYSYVVGEFHMTTELIDSTVNFETMESWSSEDTACSWASTAITAVDDDWMTVAPAPTETLSELDKCKHWFNDPADAAPIVRFDAATSAPTHWDITDTSTYRLGEEGDQIQGFRTQMNDDSEIPKATSTEIPMYFQAIGEPELRGPLYACFKCGLNFRTPGLRRNHENRKHNPRYICPLCNAAFGLRADLERHRTTKHAKELNQKPKRVYLCPHSSCVTRGKEYYRNDNFKRHVKRCEKTIAKSKGKDGPAGGRSSTYE</sequence>
<dbReference type="EMBL" id="MU006219">
    <property type="protein sequence ID" value="KAF2830485.1"/>
    <property type="molecule type" value="Genomic_DNA"/>
</dbReference>
<dbReference type="AlphaFoldDB" id="A0A6A7AD18"/>
<dbReference type="PROSITE" id="PS50157">
    <property type="entry name" value="ZINC_FINGER_C2H2_2"/>
    <property type="match status" value="1"/>
</dbReference>
<name>A0A6A7AD18_9PLEO</name>
<protein>
    <recommendedName>
        <fullName evidence="2">C2H2-type domain-containing protein</fullName>
    </recommendedName>
</protein>
<evidence type="ECO:0000313" key="3">
    <source>
        <dbReference type="EMBL" id="KAF2830485.1"/>
    </source>
</evidence>
<feature type="domain" description="C2H2-type" evidence="2">
    <location>
        <begin position="429"/>
        <end position="457"/>
    </location>
</feature>
<dbReference type="SMART" id="SM00355">
    <property type="entry name" value="ZnF_C2H2"/>
    <property type="match status" value="2"/>
</dbReference>
<dbReference type="SUPFAM" id="SSF57667">
    <property type="entry name" value="beta-beta-alpha zinc fingers"/>
    <property type="match status" value="1"/>
</dbReference>
<dbReference type="GO" id="GO:0008270">
    <property type="term" value="F:zinc ion binding"/>
    <property type="evidence" value="ECO:0007669"/>
    <property type="project" value="UniProtKB-KW"/>
</dbReference>
<reference evidence="3" key="1">
    <citation type="journal article" date="2020" name="Stud. Mycol.">
        <title>101 Dothideomycetes genomes: a test case for predicting lifestyles and emergence of pathogens.</title>
        <authorList>
            <person name="Haridas S."/>
            <person name="Albert R."/>
            <person name="Binder M."/>
            <person name="Bloem J."/>
            <person name="Labutti K."/>
            <person name="Salamov A."/>
            <person name="Andreopoulos B."/>
            <person name="Baker S."/>
            <person name="Barry K."/>
            <person name="Bills G."/>
            <person name="Bluhm B."/>
            <person name="Cannon C."/>
            <person name="Castanera R."/>
            <person name="Culley D."/>
            <person name="Daum C."/>
            <person name="Ezra D."/>
            <person name="Gonzalez J."/>
            <person name="Henrissat B."/>
            <person name="Kuo A."/>
            <person name="Liang C."/>
            <person name="Lipzen A."/>
            <person name="Lutzoni F."/>
            <person name="Magnuson J."/>
            <person name="Mondo S."/>
            <person name="Nolan M."/>
            <person name="Ohm R."/>
            <person name="Pangilinan J."/>
            <person name="Park H.-J."/>
            <person name="Ramirez L."/>
            <person name="Alfaro M."/>
            <person name="Sun H."/>
            <person name="Tritt A."/>
            <person name="Yoshinaga Y."/>
            <person name="Zwiers L.-H."/>
            <person name="Turgeon B."/>
            <person name="Goodwin S."/>
            <person name="Spatafora J."/>
            <person name="Crous P."/>
            <person name="Grigoriev I."/>
        </authorList>
    </citation>
    <scope>NUCLEOTIDE SEQUENCE</scope>
    <source>
        <strain evidence="3">CBS 113818</strain>
    </source>
</reference>
<accession>A0A6A7AD18</accession>
<dbReference type="InterPro" id="IPR036236">
    <property type="entry name" value="Znf_C2H2_sf"/>
</dbReference>
<dbReference type="OrthoDB" id="3801139at2759"/>
<evidence type="ECO:0000256" key="1">
    <source>
        <dbReference type="PROSITE-ProRule" id="PRU00042"/>
    </source>
</evidence>
<dbReference type="InterPro" id="IPR013087">
    <property type="entry name" value="Znf_C2H2_type"/>
</dbReference>
<dbReference type="PROSITE" id="PS00028">
    <property type="entry name" value="ZINC_FINGER_C2H2_1"/>
    <property type="match status" value="1"/>
</dbReference>
<keyword evidence="4" id="KW-1185">Reference proteome</keyword>
<evidence type="ECO:0000259" key="2">
    <source>
        <dbReference type="PROSITE" id="PS50157"/>
    </source>
</evidence>
<gene>
    <name evidence="3" type="ORF">CC86DRAFT_162102</name>
</gene>
<keyword evidence="1" id="KW-0862">Zinc</keyword>
<keyword evidence="1" id="KW-0479">Metal-binding</keyword>
<evidence type="ECO:0000313" key="4">
    <source>
        <dbReference type="Proteomes" id="UP000799424"/>
    </source>
</evidence>